<dbReference type="SMART" id="SM00966">
    <property type="entry name" value="SpoVT_AbrB"/>
    <property type="match status" value="1"/>
</dbReference>
<dbReference type="InterPro" id="IPR037914">
    <property type="entry name" value="SpoVT-AbrB_sf"/>
</dbReference>
<keyword evidence="3" id="KW-1185">Reference proteome</keyword>
<dbReference type="RefSeq" id="WP_099953776.1">
    <property type="nucleotide sequence ID" value="NZ_CP028843.1"/>
</dbReference>
<keyword evidence="2" id="KW-0238">DNA-binding</keyword>
<dbReference type="Pfam" id="PF04014">
    <property type="entry name" value="MazE_antitoxin"/>
    <property type="match status" value="1"/>
</dbReference>
<proteinExistence type="predicted"/>
<dbReference type="InterPro" id="IPR007159">
    <property type="entry name" value="SpoVT-AbrB_dom"/>
</dbReference>
<evidence type="ECO:0000259" key="1">
    <source>
        <dbReference type="SMART" id="SM00966"/>
    </source>
</evidence>
<protein>
    <submittedName>
        <fullName evidence="2">AbrB/MazE/SpoVT family DNA-binding domain-containing protein</fullName>
    </submittedName>
</protein>
<accession>A0A2R4WK77</accession>
<dbReference type="AlphaFoldDB" id="A0A2R4WK77"/>
<dbReference type="GO" id="GO:0003677">
    <property type="term" value="F:DNA binding"/>
    <property type="evidence" value="ECO:0007669"/>
    <property type="project" value="UniProtKB-KW"/>
</dbReference>
<gene>
    <name evidence="2" type="ORF">DA075_14155</name>
</gene>
<organism evidence="2 3">
    <name type="scientific">Methylobacterium currus</name>
    <dbReference type="NCBI Taxonomy" id="2051553"/>
    <lineage>
        <taxon>Bacteria</taxon>
        <taxon>Pseudomonadati</taxon>
        <taxon>Pseudomonadota</taxon>
        <taxon>Alphaproteobacteria</taxon>
        <taxon>Hyphomicrobiales</taxon>
        <taxon>Methylobacteriaceae</taxon>
        <taxon>Methylobacterium</taxon>
    </lineage>
</organism>
<evidence type="ECO:0000313" key="2">
    <source>
        <dbReference type="EMBL" id="AWB21930.1"/>
    </source>
</evidence>
<dbReference type="Proteomes" id="UP000244755">
    <property type="component" value="Chromosome 1"/>
</dbReference>
<dbReference type="EMBL" id="CP028843">
    <property type="protein sequence ID" value="AWB21930.1"/>
    <property type="molecule type" value="Genomic_DNA"/>
</dbReference>
<sequence>MKAVVLPDGSVSLPATLRERHGLTRGGEVLVEDTGDAIVLRTLDQAVARAQALSRRLVAGQAGASVDDFLAARAGDTGAE</sequence>
<feature type="domain" description="SpoVT-AbrB" evidence="1">
    <location>
        <begin position="3"/>
        <end position="48"/>
    </location>
</feature>
<dbReference type="KEGG" id="mee:DA075_14155"/>
<name>A0A2R4WK77_9HYPH</name>
<evidence type="ECO:0000313" key="3">
    <source>
        <dbReference type="Proteomes" id="UP000244755"/>
    </source>
</evidence>
<dbReference type="SUPFAM" id="SSF89447">
    <property type="entry name" value="AbrB/MazE/MraZ-like"/>
    <property type="match status" value="1"/>
</dbReference>
<reference evidence="2 3" key="1">
    <citation type="submission" date="2018-04" db="EMBL/GenBank/DDBJ databases">
        <title>Methylobacterium sp. PR1016A genome.</title>
        <authorList>
            <person name="Park W."/>
        </authorList>
    </citation>
    <scope>NUCLEOTIDE SEQUENCE [LARGE SCALE GENOMIC DNA]</scope>
    <source>
        <strain evidence="2 3">PR1016A</strain>
    </source>
</reference>
<dbReference type="OrthoDB" id="7916886at2"/>